<evidence type="ECO:0000313" key="1">
    <source>
        <dbReference type="EMBL" id="KAG1766385.1"/>
    </source>
</evidence>
<dbReference type="AlphaFoldDB" id="A0A9P6ZHL7"/>
<dbReference type="Proteomes" id="UP000714275">
    <property type="component" value="Unassembled WGS sequence"/>
</dbReference>
<name>A0A9P6ZHL7_9AGAM</name>
<gene>
    <name evidence="2" type="ORF">EV702DRAFT_979590</name>
    <name evidence="1" type="ORF">EV702DRAFT_980894</name>
</gene>
<dbReference type="OrthoDB" id="2505969at2759"/>
<accession>A0A9P6ZHL7</accession>
<sequence length="441" mass="50150">MPCIPDVDVAINGSDGLSLTDIDLVNIFGRQQMSFQPPTSHHYPNETLIYHGYLGCSPLRPTVAISIRTLATYRQYHRACPRFSIQAQCKALCNLHDMPYRPYLNSQFSDTYNIYLEILHRVDRCLNEALMRNTPNWRLLNACLCCSYKLQDKPPQVIDWLFCIDGNNSLKRWASSTYGLTPQKDSRQARSDYWVDQATVDTFKDMVRRSEANVDDWENHVAEKAGPESNFNCTERWRNAGPEQWKKMFSVFDESGIFIAACRHRFVLLACDMVRSGELAKYPLALISRLLPVFGANGGCAYDIGCAFAKTLSNSSLGPLAANLNLRMMVGAFHGHAHNRRCQLDWHPMYIEGTGQTEGEGCEHIFSSSNELARSTRHVSRFHRHQTIEEHFAFWDEDKYAALSKCCLLLHAATCKPLIHSQAIFTKPLSGSTHSRTHAHH</sequence>
<evidence type="ECO:0000313" key="3">
    <source>
        <dbReference type="Proteomes" id="UP000714275"/>
    </source>
</evidence>
<proteinExistence type="predicted"/>
<keyword evidence="3" id="KW-1185">Reference proteome</keyword>
<dbReference type="EMBL" id="JABBWD010000096">
    <property type="protein sequence ID" value="KAG1766385.1"/>
    <property type="molecule type" value="Genomic_DNA"/>
</dbReference>
<organism evidence="1 3">
    <name type="scientific">Suillus placidus</name>
    <dbReference type="NCBI Taxonomy" id="48579"/>
    <lineage>
        <taxon>Eukaryota</taxon>
        <taxon>Fungi</taxon>
        <taxon>Dikarya</taxon>
        <taxon>Basidiomycota</taxon>
        <taxon>Agaricomycotina</taxon>
        <taxon>Agaricomycetes</taxon>
        <taxon>Agaricomycetidae</taxon>
        <taxon>Boletales</taxon>
        <taxon>Suillineae</taxon>
        <taxon>Suillaceae</taxon>
        <taxon>Suillus</taxon>
    </lineage>
</organism>
<reference evidence="1" key="1">
    <citation type="journal article" date="2020" name="New Phytol.">
        <title>Comparative genomics reveals dynamic genome evolution in host specialist ectomycorrhizal fungi.</title>
        <authorList>
            <person name="Lofgren L.A."/>
            <person name="Nguyen N.H."/>
            <person name="Vilgalys R."/>
            <person name="Ruytinx J."/>
            <person name="Liao H.L."/>
            <person name="Branco S."/>
            <person name="Kuo A."/>
            <person name="LaButti K."/>
            <person name="Lipzen A."/>
            <person name="Andreopoulos W."/>
            <person name="Pangilinan J."/>
            <person name="Riley R."/>
            <person name="Hundley H."/>
            <person name="Na H."/>
            <person name="Barry K."/>
            <person name="Grigoriev I.V."/>
            <person name="Stajich J.E."/>
            <person name="Kennedy P.G."/>
        </authorList>
    </citation>
    <scope>NUCLEOTIDE SEQUENCE</scope>
    <source>
        <strain evidence="1">DOB743</strain>
    </source>
</reference>
<dbReference type="EMBL" id="JABBWD010000081">
    <property type="protein sequence ID" value="KAG1768108.1"/>
    <property type="molecule type" value="Genomic_DNA"/>
</dbReference>
<dbReference type="PANTHER" id="PTHR33096">
    <property type="entry name" value="CXC2 DOMAIN-CONTAINING PROTEIN"/>
    <property type="match status" value="1"/>
</dbReference>
<dbReference type="Pfam" id="PF18758">
    <property type="entry name" value="KDZ"/>
    <property type="match status" value="1"/>
</dbReference>
<dbReference type="InterPro" id="IPR040521">
    <property type="entry name" value="KDZ"/>
</dbReference>
<dbReference type="PANTHER" id="PTHR33096:SF1">
    <property type="entry name" value="CXC1-LIKE CYSTEINE CLUSTER ASSOCIATED WITH KDZ TRANSPOSASES DOMAIN-CONTAINING PROTEIN"/>
    <property type="match status" value="1"/>
</dbReference>
<protein>
    <submittedName>
        <fullName evidence="1">Uncharacterized protein</fullName>
    </submittedName>
</protein>
<comment type="caution">
    <text evidence="1">The sequence shown here is derived from an EMBL/GenBank/DDBJ whole genome shotgun (WGS) entry which is preliminary data.</text>
</comment>
<evidence type="ECO:0000313" key="2">
    <source>
        <dbReference type="EMBL" id="KAG1768108.1"/>
    </source>
</evidence>